<comment type="caution">
    <text evidence="2">The sequence shown here is derived from an EMBL/GenBank/DDBJ whole genome shotgun (WGS) entry which is preliminary data.</text>
</comment>
<dbReference type="STRING" id="146536.AQI70_19240"/>
<evidence type="ECO:0000313" key="3">
    <source>
        <dbReference type="Proteomes" id="UP000054024"/>
    </source>
</evidence>
<dbReference type="RefSeq" id="WP_244181719.1">
    <property type="nucleotide sequence ID" value="NZ_KQ947988.1"/>
</dbReference>
<accession>A0A117P6P8</accession>
<reference evidence="2 3" key="1">
    <citation type="submission" date="2015-10" db="EMBL/GenBank/DDBJ databases">
        <title>Draft genome sequence of Streptomyces curacoi DSM 40107, type strain for the species Streptomyces curacoi.</title>
        <authorList>
            <person name="Ruckert C."/>
            <person name="Winkler A."/>
            <person name="Kalinowski J."/>
            <person name="Kampfer P."/>
            <person name="Glaeser S."/>
        </authorList>
    </citation>
    <scope>NUCLEOTIDE SEQUENCE [LARGE SCALE GENOMIC DNA]</scope>
    <source>
        <strain evidence="2 3">DSM 40107</strain>
    </source>
</reference>
<name>A0A117P6P8_9ACTN</name>
<feature type="compositionally biased region" description="Low complexity" evidence="1">
    <location>
        <begin position="340"/>
        <end position="356"/>
    </location>
</feature>
<sequence>MEQPAQHEQRTRSTQSETAEGPEQLDWLQQQRQHPSTHTELDPDPVRTVWQLPRFRLGSRRFFGRVDHALVFVTRRGKYETFLPPARPATVRRYVALYEVNTDPHSFQCRVPLPSRVDSFEFEVTADITWRVVDPAAFVKSQERDVPGFITRELLPHMRTASRGHPIEASARAEQAVQQAVRDVQPIGEEEGLRITCSIRLRRDAVERSHQARLRTARHEAEAAQPEHRASRLREKYEAERKAEKIAFYEHHLARGGIAALALHLATRPDDTQLVLEHLRKDQAELVQTQLHLIDQALENKRLEDYQLDEPHQLIAERMTAILRATAPSDDPSAPPYPELAPQSAAEEPSAPAPSATTLLKDRPESDT</sequence>
<dbReference type="AlphaFoldDB" id="A0A117P6P8"/>
<gene>
    <name evidence="2" type="ORF">AQI70_19240</name>
</gene>
<feature type="region of interest" description="Disordered" evidence="1">
    <location>
        <begin position="326"/>
        <end position="368"/>
    </location>
</feature>
<proteinExistence type="predicted"/>
<organism evidence="2 3">
    <name type="scientific">Streptomyces curacoi</name>
    <dbReference type="NCBI Taxonomy" id="146536"/>
    <lineage>
        <taxon>Bacteria</taxon>
        <taxon>Bacillati</taxon>
        <taxon>Actinomycetota</taxon>
        <taxon>Actinomycetes</taxon>
        <taxon>Kitasatosporales</taxon>
        <taxon>Streptomycetaceae</taxon>
        <taxon>Streptomyces</taxon>
    </lineage>
</organism>
<feature type="region of interest" description="Disordered" evidence="1">
    <location>
        <begin position="1"/>
        <end position="45"/>
    </location>
</feature>
<protein>
    <recommendedName>
        <fullName evidence="4">PE-PGRS family protein</fullName>
    </recommendedName>
</protein>
<evidence type="ECO:0000256" key="1">
    <source>
        <dbReference type="SAM" id="MobiDB-lite"/>
    </source>
</evidence>
<feature type="compositionally biased region" description="Basic and acidic residues" evidence="1">
    <location>
        <begin position="1"/>
        <end position="11"/>
    </location>
</feature>
<evidence type="ECO:0008006" key="4">
    <source>
        <dbReference type="Google" id="ProtNLM"/>
    </source>
</evidence>
<feature type="compositionally biased region" description="Polar residues" evidence="1">
    <location>
        <begin position="27"/>
        <end position="36"/>
    </location>
</feature>
<evidence type="ECO:0000313" key="2">
    <source>
        <dbReference type="EMBL" id="KUM74080.1"/>
    </source>
</evidence>
<dbReference type="Proteomes" id="UP000054024">
    <property type="component" value="Unassembled WGS sequence"/>
</dbReference>
<dbReference type="EMBL" id="LMWJ01000014">
    <property type="protein sequence ID" value="KUM74080.1"/>
    <property type="molecule type" value="Genomic_DNA"/>
</dbReference>
<feature type="compositionally biased region" description="Basic and acidic residues" evidence="1">
    <location>
        <begin position="217"/>
        <end position="234"/>
    </location>
</feature>
<keyword evidence="3" id="KW-1185">Reference proteome</keyword>
<feature type="region of interest" description="Disordered" evidence="1">
    <location>
        <begin position="214"/>
        <end position="234"/>
    </location>
</feature>